<dbReference type="InterPro" id="IPR012337">
    <property type="entry name" value="RNaseH-like_sf"/>
</dbReference>
<dbReference type="InterPro" id="IPR036397">
    <property type="entry name" value="RNaseH_sf"/>
</dbReference>
<dbReference type="SUPFAM" id="SSF53098">
    <property type="entry name" value="Ribonuclease H-like"/>
    <property type="match status" value="1"/>
</dbReference>
<dbReference type="CDD" id="cd09276">
    <property type="entry name" value="Rnase_HI_RT_non_LTR"/>
    <property type="match status" value="1"/>
</dbReference>
<feature type="domain" description="RNase H type-1" evidence="1">
    <location>
        <begin position="48"/>
        <end position="180"/>
    </location>
</feature>
<dbReference type="EMBL" id="JBEDNZ010000003">
    <property type="protein sequence ID" value="KAL0849736.1"/>
    <property type="molecule type" value="Genomic_DNA"/>
</dbReference>
<dbReference type="AlphaFoldDB" id="A0ABD0TK76"/>
<dbReference type="InterPro" id="IPR002156">
    <property type="entry name" value="RNaseH_domain"/>
</dbReference>
<gene>
    <name evidence="2" type="ORF">ABMA28_011694</name>
</gene>
<name>A0ABD0TK76_LOXSC</name>
<dbReference type="Pfam" id="PF00075">
    <property type="entry name" value="RNase_H"/>
    <property type="match status" value="1"/>
</dbReference>
<organism evidence="2 3">
    <name type="scientific">Loxostege sticticalis</name>
    <name type="common">Beet webworm moth</name>
    <dbReference type="NCBI Taxonomy" id="481309"/>
    <lineage>
        <taxon>Eukaryota</taxon>
        <taxon>Metazoa</taxon>
        <taxon>Ecdysozoa</taxon>
        <taxon>Arthropoda</taxon>
        <taxon>Hexapoda</taxon>
        <taxon>Insecta</taxon>
        <taxon>Pterygota</taxon>
        <taxon>Neoptera</taxon>
        <taxon>Endopterygota</taxon>
        <taxon>Lepidoptera</taxon>
        <taxon>Glossata</taxon>
        <taxon>Ditrysia</taxon>
        <taxon>Pyraloidea</taxon>
        <taxon>Crambidae</taxon>
        <taxon>Pyraustinae</taxon>
        <taxon>Loxostege</taxon>
    </lineage>
</organism>
<dbReference type="PROSITE" id="PS50879">
    <property type="entry name" value="RNASE_H_1"/>
    <property type="match status" value="1"/>
</dbReference>
<evidence type="ECO:0000259" key="1">
    <source>
        <dbReference type="PROSITE" id="PS50879"/>
    </source>
</evidence>
<evidence type="ECO:0000313" key="2">
    <source>
        <dbReference type="EMBL" id="KAL0849736.1"/>
    </source>
</evidence>
<reference evidence="2 3" key="1">
    <citation type="submission" date="2024-06" db="EMBL/GenBank/DDBJ databases">
        <title>A chromosome-level genome assembly of beet webworm, Loxostege sticticalis.</title>
        <authorList>
            <person name="Zhang Y."/>
        </authorList>
    </citation>
    <scope>NUCLEOTIDE SEQUENCE [LARGE SCALE GENOMIC DNA]</scope>
    <source>
        <strain evidence="2">AQ028</strain>
        <tissue evidence="2">Male pupae</tissue>
    </source>
</reference>
<comment type="caution">
    <text evidence="2">The sequence shown here is derived from an EMBL/GenBank/DDBJ whole genome shotgun (WGS) entry which is preliminary data.</text>
</comment>
<proteinExistence type="predicted"/>
<protein>
    <recommendedName>
        <fullName evidence="1">RNase H type-1 domain-containing protein</fullName>
    </recommendedName>
</protein>
<accession>A0ABD0TK76</accession>
<evidence type="ECO:0000313" key="3">
    <source>
        <dbReference type="Proteomes" id="UP001549921"/>
    </source>
</evidence>
<dbReference type="Gene3D" id="3.30.420.10">
    <property type="entry name" value="Ribonuclease H-like superfamily/Ribonuclease H"/>
    <property type="match status" value="1"/>
</dbReference>
<dbReference type="Proteomes" id="UP001549921">
    <property type="component" value="Unassembled WGS sequence"/>
</dbReference>
<sequence>MFSLPTWVTNIDIKTHINIEISDLSKAKKTYNSLELLKKSIQTIKQNYGGYYQIFTDGSKDNGGTGAAFFDPQANANMCFKLDRKTSIMAAELYAICESLSYILSCREDNFVLLCDSKSALQHLIKCTSGARGIPIAYCILRLFSQACMNGKNIKMQWIPSHINLVGNEVVDNAARNAIYEGISVDRVPFFTDFLQDVKQECATMWKEYFDGKSVEKGIWYKTIQSEPPKVPWFASANLTRQLLVISMRLRSGHIPLNAFGHLMKVVDSPNCTTCGIREDTYHALVECVRIEAERRQLEFMAKVNLRDIGSCNAILANPTSELAVKLYVIIFKLIKSRS</sequence>